<comment type="similarity">
    <text evidence="1">Belongs to the RelA/SpoT family.</text>
</comment>
<comment type="caution">
    <text evidence="4">The sequence shown here is derived from an EMBL/GenBank/DDBJ whole genome shotgun (WGS) entry which is preliminary data.</text>
</comment>
<dbReference type="AlphaFoldDB" id="A0A1Q6DV28"/>
<dbReference type="InterPro" id="IPR004095">
    <property type="entry name" value="TGS"/>
</dbReference>
<evidence type="ECO:0000256" key="2">
    <source>
        <dbReference type="ARBA" id="ARBA00022741"/>
    </source>
</evidence>
<dbReference type="InterPro" id="IPR027417">
    <property type="entry name" value="P-loop_NTPase"/>
</dbReference>
<dbReference type="PANTHER" id="PTHR23305:SF1">
    <property type="entry name" value="OBG-TYPE G DOMAIN-CONTAINING PROTEIN"/>
    <property type="match status" value="1"/>
</dbReference>
<dbReference type="STRING" id="1903181.BTN85_0727"/>
<evidence type="ECO:0000259" key="3">
    <source>
        <dbReference type="PROSITE" id="PS51710"/>
    </source>
</evidence>
<keyword evidence="2" id="KW-0547">Nucleotide-binding</keyword>
<dbReference type="InterPro" id="IPR031167">
    <property type="entry name" value="G_OBG"/>
</dbReference>
<sequence length="403" mass="44728">MEAGKVTLIGLVGKPNAGKSTFFKASTSSDVEIANYPFTTIGSNRGVAFIRDECPHKELDVKCDPNNSRCINGTRFVPVQLIDVAGLVPGAYKGKGLGNEFLDQLRQADALIHVVDASGSTDLKGNPVESDEHDPTEDIGFLENEIKMWLYGILNEKWGSIVKKVENENNKLLDEISNKYTGIGIKKRSIKLSLNKTQLDQEKPSKWNKSDIVEVAEEIRKQSKPILISANKVDISSEENIKKITKKHQPTVPTGAKAELILQKAEKKGYINYVPGESSFEIIEPSKITEEQKKGLDFIKENILDKYDGTGVQKSLEKTVRDLLNMIVVYPVEDESDYTNKQGETLPDAYLLKKGSTPKDLARKIHSEIADKYLYAKDAKSGRRISDDTELKNGDVIKIVSSA</sequence>
<protein>
    <submittedName>
        <fullName evidence="4">Ribosome-binding ATPase YchF GTP1/OBG family</fullName>
    </submittedName>
</protein>
<gene>
    <name evidence="4" type="ORF">BTN85_0727</name>
</gene>
<dbReference type="EMBL" id="MSDW01000001">
    <property type="protein sequence ID" value="OKY78240.1"/>
    <property type="molecule type" value="Genomic_DNA"/>
</dbReference>
<dbReference type="Proteomes" id="UP000185744">
    <property type="component" value="Unassembled WGS sequence"/>
</dbReference>
<feature type="domain" description="OBG-type G" evidence="3">
    <location>
        <begin position="7"/>
        <end position="274"/>
    </location>
</feature>
<dbReference type="FunFam" id="3.10.20.30:FF:000002">
    <property type="entry name" value="GTP pyrophosphokinase (RelA/SpoT)"/>
    <property type="match status" value="1"/>
</dbReference>
<dbReference type="SUPFAM" id="SSF52540">
    <property type="entry name" value="P-loop containing nucleoside triphosphate hydrolases"/>
    <property type="match status" value="1"/>
</dbReference>
<dbReference type="InterPro" id="IPR013646">
    <property type="entry name" value="YGR210-like_G4"/>
</dbReference>
<organism evidence="4 5">
    <name type="scientific">Methanohalarchaeum thermophilum</name>
    <dbReference type="NCBI Taxonomy" id="1903181"/>
    <lineage>
        <taxon>Archaea</taxon>
        <taxon>Methanobacteriati</taxon>
        <taxon>Methanobacteriota</taxon>
        <taxon>Methanonatronarchaeia</taxon>
        <taxon>Methanonatronarchaeales</taxon>
        <taxon>Methanonatronarchaeaceae</taxon>
        <taxon>Candidatus Methanohalarchaeum</taxon>
    </lineage>
</organism>
<reference evidence="4" key="1">
    <citation type="submission" date="2016-12" db="EMBL/GenBank/DDBJ databases">
        <title>Discovery of methanogenic haloarchaea.</title>
        <authorList>
            <person name="Sorokin D.Y."/>
            <person name="Makarova K.S."/>
            <person name="Abbas B."/>
            <person name="Ferrer M."/>
            <person name="Golyshin P.N."/>
        </authorList>
    </citation>
    <scope>NUCLEOTIDE SEQUENCE [LARGE SCALE GENOMIC DNA]</scope>
    <source>
        <strain evidence="4">HMET1</strain>
    </source>
</reference>
<evidence type="ECO:0000256" key="1">
    <source>
        <dbReference type="ARBA" id="ARBA00007476"/>
    </source>
</evidence>
<dbReference type="NCBIfam" id="NF007171">
    <property type="entry name" value="PRK09602.1"/>
    <property type="match status" value="1"/>
</dbReference>
<dbReference type="SUPFAM" id="SSF81271">
    <property type="entry name" value="TGS-like"/>
    <property type="match status" value="1"/>
</dbReference>
<evidence type="ECO:0000313" key="4">
    <source>
        <dbReference type="EMBL" id="OKY78240.1"/>
    </source>
</evidence>
<dbReference type="InParanoid" id="A0A1Q6DV28"/>
<dbReference type="Gene3D" id="1.10.8.470">
    <property type="match status" value="1"/>
</dbReference>
<name>A0A1Q6DV28_METT1</name>
<dbReference type="PROSITE" id="PS51710">
    <property type="entry name" value="G_OBG"/>
    <property type="match status" value="1"/>
</dbReference>
<dbReference type="Gene3D" id="3.40.50.300">
    <property type="entry name" value="P-loop containing nucleotide triphosphate hydrolases"/>
    <property type="match status" value="1"/>
</dbReference>
<dbReference type="InterPro" id="IPR012675">
    <property type="entry name" value="Beta-grasp_dom_sf"/>
</dbReference>
<evidence type="ECO:0000313" key="5">
    <source>
        <dbReference type="Proteomes" id="UP000185744"/>
    </source>
</evidence>
<proteinExistence type="inferred from homology"/>
<dbReference type="Pfam" id="PF02824">
    <property type="entry name" value="TGS"/>
    <property type="match status" value="1"/>
</dbReference>
<dbReference type="Pfam" id="PF01926">
    <property type="entry name" value="MMR_HSR1"/>
    <property type="match status" value="1"/>
</dbReference>
<dbReference type="InterPro" id="IPR012676">
    <property type="entry name" value="TGS-like"/>
</dbReference>
<dbReference type="PANTHER" id="PTHR23305">
    <property type="entry name" value="OBG GTPASE FAMILY"/>
    <property type="match status" value="1"/>
</dbReference>
<dbReference type="Pfam" id="PF08438">
    <property type="entry name" value="YGR210-like_G4"/>
    <property type="match status" value="1"/>
</dbReference>
<dbReference type="InterPro" id="IPR006073">
    <property type="entry name" value="GTP-bd"/>
</dbReference>
<dbReference type="CDD" id="cd01899">
    <property type="entry name" value="Ygr210"/>
    <property type="match status" value="1"/>
</dbReference>
<dbReference type="FunCoup" id="A0A1Q6DV28">
    <property type="interactions" value="160"/>
</dbReference>
<keyword evidence="5" id="KW-1185">Reference proteome</keyword>
<dbReference type="GO" id="GO:0005525">
    <property type="term" value="F:GTP binding"/>
    <property type="evidence" value="ECO:0007669"/>
    <property type="project" value="InterPro"/>
</dbReference>
<dbReference type="PRINTS" id="PR00326">
    <property type="entry name" value="GTP1OBG"/>
</dbReference>
<dbReference type="CDD" id="cd01669">
    <property type="entry name" value="TGS_MJ1332_like"/>
    <property type="match status" value="1"/>
</dbReference>
<dbReference type="GO" id="GO:0016887">
    <property type="term" value="F:ATP hydrolysis activity"/>
    <property type="evidence" value="ECO:0007669"/>
    <property type="project" value="TreeGrafter"/>
</dbReference>
<accession>A0A1Q6DV28</accession>
<dbReference type="Gene3D" id="3.10.20.30">
    <property type="match status" value="1"/>
</dbReference>
<dbReference type="GO" id="GO:0005737">
    <property type="term" value="C:cytoplasm"/>
    <property type="evidence" value="ECO:0007669"/>
    <property type="project" value="TreeGrafter"/>
</dbReference>